<dbReference type="AlphaFoldDB" id="A0A6A6AAH6"/>
<dbReference type="RefSeq" id="XP_033522544.1">
    <property type="nucleotide sequence ID" value="XM_033672013.1"/>
</dbReference>
<protein>
    <submittedName>
        <fullName evidence="1">Uncharacterized protein</fullName>
    </submittedName>
</protein>
<reference evidence="1" key="1">
    <citation type="journal article" date="2020" name="Stud. Mycol.">
        <title>101 Dothideomycetes genomes: a test case for predicting lifestyles and emergence of pathogens.</title>
        <authorList>
            <person name="Haridas S."/>
            <person name="Albert R."/>
            <person name="Binder M."/>
            <person name="Bloem J."/>
            <person name="Labutti K."/>
            <person name="Salamov A."/>
            <person name="Andreopoulos B."/>
            <person name="Baker S."/>
            <person name="Barry K."/>
            <person name="Bills G."/>
            <person name="Bluhm B."/>
            <person name="Cannon C."/>
            <person name="Castanera R."/>
            <person name="Culley D."/>
            <person name="Daum C."/>
            <person name="Ezra D."/>
            <person name="Gonzalez J."/>
            <person name="Henrissat B."/>
            <person name="Kuo A."/>
            <person name="Liang C."/>
            <person name="Lipzen A."/>
            <person name="Lutzoni F."/>
            <person name="Magnuson J."/>
            <person name="Mondo S."/>
            <person name="Nolan M."/>
            <person name="Ohm R."/>
            <person name="Pangilinan J."/>
            <person name="Park H.-J."/>
            <person name="Ramirez L."/>
            <person name="Alfaro M."/>
            <person name="Sun H."/>
            <person name="Tritt A."/>
            <person name="Yoshinaga Y."/>
            <person name="Zwiers L.-H."/>
            <person name="Turgeon B."/>
            <person name="Goodwin S."/>
            <person name="Spatafora J."/>
            <person name="Crous P."/>
            <person name="Grigoriev I."/>
        </authorList>
    </citation>
    <scope>NUCLEOTIDE SEQUENCE</scope>
    <source>
        <strain evidence="1">CBS 119687</strain>
    </source>
</reference>
<sequence>MNIPGTDRQRRDSAVEFTNPEQIPQPRDEVLWRLEFEEDNENVFLQGPHRQRQGSCNGFILTDMIMCSMADPRFVMPCLNHIKFHEVRALKAWLCGANDGGVCYIYKNGTVSRTEKLLQGLWILQTGYRFESVAVVFSRTPVQVREAWIEVMDGLLELHSFTWVGN</sequence>
<keyword evidence="2" id="KW-1185">Reference proteome</keyword>
<accession>A0A6A6AAH6</accession>
<dbReference type="Proteomes" id="UP000799771">
    <property type="component" value="Unassembled WGS sequence"/>
</dbReference>
<dbReference type="OrthoDB" id="3786878at2759"/>
<name>A0A6A6AAH6_9PLEO</name>
<dbReference type="GeneID" id="54412445"/>
<evidence type="ECO:0000313" key="2">
    <source>
        <dbReference type="Proteomes" id="UP000799771"/>
    </source>
</evidence>
<dbReference type="EMBL" id="ML977509">
    <property type="protein sequence ID" value="KAF2128155.1"/>
    <property type="molecule type" value="Genomic_DNA"/>
</dbReference>
<gene>
    <name evidence="1" type="ORF">P153DRAFT_405478</name>
</gene>
<organism evidence="1 2">
    <name type="scientific">Dothidotthia symphoricarpi CBS 119687</name>
    <dbReference type="NCBI Taxonomy" id="1392245"/>
    <lineage>
        <taxon>Eukaryota</taxon>
        <taxon>Fungi</taxon>
        <taxon>Dikarya</taxon>
        <taxon>Ascomycota</taxon>
        <taxon>Pezizomycotina</taxon>
        <taxon>Dothideomycetes</taxon>
        <taxon>Pleosporomycetidae</taxon>
        <taxon>Pleosporales</taxon>
        <taxon>Dothidotthiaceae</taxon>
        <taxon>Dothidotthia</taxon>
    </lineage>
</organism>
<proteinExistence type="predicted"/>
<evidence type="ECO:0000313" key="1">
    <source>
        <dbReference type="EMBL" id="KAF2128155.1"/>
    </source>
</evidence>